<proteinExistence type="predicted"/>
<evidence type="ECO:0000313" key="3">
    <source>
        <dbReference type="Proteomes" id="UP000184232"/>
    </source>
</evidence>
<accession>A0A1M6H6I3</accession>
<gene>
    <name evidence="2" type="ORF">SAMN05444337_1443</name>
</gene>
<keyword evidence="1" id="KW-0472">Membrane</keyword>
<feature type="transmembrane region" description="Helical" evidence="1">
    <location>
        <begin position="94"/>
        <end position="113"/>
    </location>
</feature>
<sequence>MNKKTLFRILLSTGAILWVLSWIGDLNGKLPESTYGMILSVIVTGFGIYFWLKSYKETRGHYPNFYKKYQEMIKSMKKNPFNGFFFLVKNLLKFYTFVLIFSMILVLIGYLTIGQSEPVKVTQKYCENNIDIQKITGEIKHYGILRNVSSKWNSETGSSHLSLIFVAENGVFNISSKLEKENGEWEVKEYELINKNTGANNGYK</sequence>
<keyword evidence="1" id="KW-0812">Transmembrane</keyword>
<evidence type="ECO:0000313" key="2">
    <source>
        <dbReference type="EMBL" id="SHJ17733.1"/>
    </source>
</evidence>
<dbReference type="OrthoDB" id="9814143at2"/>
<dbReference type="AlphaFoldDB" id="A0A1M6H6I3"/>
<dbReference type="EMBL" id="FQZH01000002">
    <property type="protein sequence ID" value="SHJ17733.1"/>
    <property type="molecule type" value="Genomic_DNA"/>
</dbReference>
<evidence type="ECO:0008006" key="4">
    <source>
        <dbReference type="Google" id="ProtNLM"/>
    </source>
</evidence>
<dbReference type="Proteomes" id="UP000184232">
    <property type="component" value="Unassembled WGS sequence"/>
</dbReference>
<dbReference type="RefSeq" id="WP_072783509.1">
    <property type="nucleotide sequence ID" value="NZ_CP045292.1"/>
</dbReference>
<feature type="transmembrane region" description="Helical" evidence="1">
    <location>
        <begin position="5"/>
        <end position="23"/>
    </location>
</feature>
<protein>
    <recommendedName>
        <fullName evidence="4">Cytochrome oxidase complex assembly protein 1</fullName>
    </recommendedName>
</protein>
<organism evidence="2 3">
    <name type="scientific">Flavobacterium haoranii</name>
    <dbReference type="NCBI Taxonomy" id="683124"/>
    <lineage>
        <taxon>Bacteria</taxon>
        <taxon>Pseudomonadati</taxon>
        <taxon>Bacteroidota</taxon>
        <taxon>Flavobacteriia</taxon>
        <taxon>Flavobacteriales</taxon>
        <taxon>Flavobacteriaceae</taxon>
        <taxon>Flavobacterium</taxon>
    </lineage>
</organism>
<keyword evidence="3" id="KW-1185">Reference proteome</keyword>
<name>A0A1M6H6I3_9FLAO</name>
<evidence type="ECO:0000256" key="1">
    <source>
        <dbReference type="SAM" id="Phobius"/>
    </source>
</evidence>
<feature type="transmembrane region" description="Helical" evidence="1">
    <location>
        <begin position="35"/>
        <end position="52"/>
    </location>
</feature>
<reference evidence="2 3" key="1">
    <citation type="submission" date="2016-11" db="EMBL/GenBank/DDBJ databases">
        <authorList>
            <person name="Jaros S."/>
            <person name="Januszkiewicz K."/>
            <person name="Wedrychowicz H."/>
        </authorList>
    </citation>
    <scope>NUCLEOTIDE SEQUENCE [LARGE SCALE GENOMIC DNA]</scope>
    <source>
        <strain evidence="2 3">DSM 22807</strain>
    </source>
</reference>
<keyword evidence="1" id="KW-1133">Transmembrane helix</keyword>